<dbReference type="InterPro" id="IPR036527">
    <property type="entry name" value="SCP2_sterol-bd_dom_sf"/>
</dbReference>
<proteinExistence type="predicted"/>
<dbReference type="EMBL" id="BART01014362">
    <property type="protein sequence ID" value="GAG87799.1"/>
    <property type="molecule type" value="Genomic_DNA"/>
</dbReference>
<evidence type="ECO:0000313" key="2">
    <source>
        <dbReference type="EMBL" id="GAG87799.1"/>
    </source>
</evidence>
<dbReference type="Gene3D" id="3.30.1050.10">
    <property type="entry name" value="SCP2 sterol-binding domain"/>
    <property type="match status" value="1"/>
</dbReference>
<organism evidence="2">
    <name type="scientific">marine sediment metagenome</name>
    <dbReference type="NCBI Taxonomy" id="412755"/>
    <lineage>
        <taxon>unclassified sequences</taxon>
        <taxon>metagenomes</taxon>
        <taxon>ecological metagenomes</taxon>
    </lineage>
</organism>
<dbReference type="SUPFAM" id="SSF55718">
    <property type="entry name" value="SCP-like"/>
    <property type="match status" value="1"/>
</dbReference>
<gene>
    <name evidence="2" type="ORF">S01H4_28711</name>
</gene>
<dbReference type="Pfam" id="PF02036">
    <property type="entry name" value="SCP2"/>
    <property type="match status" value="1"/>
</dbReference>
<feature type="domain" description="SCP2" evidence="1">
    <location>
        <begin position="5"/>
        <end position="71"/>
    </location>
</feature>
<comment type="caution">
    <text evidence="2">The sequence shown here is derived from an EMBL/GenBank/DDBJ whole genome shotgun (WGS) entry which is preliminary data.</text>
</comment>
<feature type="non-terminal residue" evidence="2">
    <location>
        <position position="88"/>
    </location>
</feature>
<evidence type="ECO:0000259" key="1">
    <source>
        <dbReference type="Pfam" id="PF02036"/>
    </source>
</evidence>
<dbReference type="AlphaFoldDB" id="X1AXC0"/>
<name>X1AXC0_9ZZZZ</name>
<reference evidence="2" key="1">
    <citation type="journal article" date="2014" name="Front. Microbiol.">
        <title>High frequency of phylogenetically diverse reductive dehalogenase-homologous genes in deep subseafloor sedimentary metagenomes.</title>
        <authorList>
            <person name="Kawai M."/>
            <person name="Futagami T."/>
            <person name="Toyoda A."/>
            <person name="Takaki Y."/>
            <person name="Nishi S."/>
            <person name="Hori S."/>
            <person name="Arai W."/>
            <person name="Tsubouchi T."/>
            <person name="Morono Y."/>
            <person name="Uchiyama I."/>
            <person name="Ito T."/>
            <person name="Fujiyama A."/>
            <person name="Inagaki F."/>
            <person name="Takami H."/>
        </authorList>
    </citation>
    <scope>NUCLEOTIDE SEQUENCE</scope>
    <source>
        <strain evidence="2">Expedition CK06-06</strain>
    </source>
</reference>
<protein>
    <recommendedName>
        <fullName evidence="1">SCP2 domain-containing protein</fullName>
    </recommendedName>
</protein>
<accession>X1AXC0</accession>
<sequence>MDKDQYHLIMDEDICLAYNGPHPNPTTTIISTADTWMKISTGELDGAKSLMKGLYKIEGDMNLLINMNKIFSEKEKSDTGSEDISVER</sequence>
<dbReference type="InterPro" id="IPR003033">
    <property type="entry name" value="SCP2_sterol-bd_dom"/>
</dbReference>